<keyword evidence="6 12" id="KW-0863">Zinc-finger</keyword>
<dbReference type="CDD" id="cd07765">
    <property type="entry name" value="KRAB_A-box"/>
    <property type="match status" value="2"/>
</dbReference>
<evidence type="ECO:0000313" key="16">
    <source>
        <dbReference type="EMBL" id="PIO32072.1"/>
    </source>
</evidence>
<feature type="domain" description="C2H2-type" evidence="14">
    <location>
        <begin position="1095"/>
        <end position="1122"/>
    </location>
</feature>
<feature type="domain" description="C2H2-type" evidence="14">
    <location>
        <begin position="1179"/>
        <end position="1206"/>
    </location>
</feature>
<dbReference type="GO" id="GO:0000978">
    <property type="term" value="F:RNA polymerase II cis-regulatory region sequence-specific DNA binding"/>
    <property type="evidence" value="ECO:0007669"/>
    <property type="project" value="TreeGrafter"/>
</dbReference>
<reference evidence="17" key="1">
    <citation type="journal article" date="2017" name="Nat. Commun.">
        <title>The North American bullfrog draft genome provides insight into hormonal regulation of long noncoding RNA.</title>
        <authorList>
            <person name="Hammond S.A."/>
            <person name="Warren R.L."/>
            <person name="Vandervalk B.P."/>
            <person name="Kucuk E."/>
            <person name="Khan H."/>
            <person name="Gibb E.A."/>
            <person name="Pandoh P."/>
            <person name="Kirk H."/>
            <person name="Zhao Y."/>
            <person name="Jones M."/>
            <person name="Mungall A.J."/>
            <person name="Coope R."/>
            <person name="Pleasance S."/>
            <person name="Moore R.A."/>
            <person name="Holt R.A."/>
            <person name="Round J.M."/>
            <person name="Ohora S."/>
            <person name="Walle B.V."/>
            <person name="Veldhoen N."/>
            <person name="Helbing C.C."/>
            <person name="Birol I."/>
        </authorList>
    </citation>
    <scope>NUCLEOTIDE SEQUENCE [LARGE SCALE GENOMIC DNA]</scope>
</reference>
<keyword evidence="10" id="KW-0804">Transcription</keyword>
<dbReference type="PANTHER" id="PTHR23235:SF142">
    <property type="entry name" value="ZINC FINGER PROTEIN 384"/>
    <property type="match status" value="1"/>
</dbReference>
<dbReference type="SMART" id="SM00349">
    <property type="entry name" value="KRAB"/>
    <property type="match status" value="1"/>
</dbReference>
<feature type="domain" description="C2H2-type" evidence="14">
    <location>
        <begin position="1123"/>
        <end position="1150"/>
    </location>
</feature>
<dbReference type="FunFam" id="3.30.160.60:FF:000739">
    <property type="entry name" value="Zgc:171418 protein"/>
    <property type="match status" value="1"/>
</dbReference>
<dbReference type="FunFam" id="3.30.160.60:FF:000690">
    <property type="entry name" value="Zinc finger protein 354C"/>
    <property type="match status" value="1"/>
</dbReference>
<dbReference type="InterPro" id="IPR036051">
    <property type="entry name" value="KRAB_dom_sf"/>
</dbReference>
<feature type="domain" description="KRAB" evidence="15">
    <location>
        <begin position="482"/>
        <end position="556"/>
    </location>
</feature>
<dbReference type="GO" id="GO:0045893">
    <property type="term" value="P:positive regulation of DNA-templated transcription"/>
    <property type="evidence" value="ECO:0007669"/>
    <property type="project" value="UniProtKB-ARBA"/>
</dbReference>
<evidence type="ECO:0000256" key="12">
    <source>
        <dbReference type="PROSITE-ProRule" id="PRU00042"/>
    </source>
</evidence>
<comment type="subcellular location">
    <subcellularLocation>
        <location evidence="2">Nucleus</location>
    </subcellularLocation>
</comment>
<keyword evidence="5" id="KW-0677">Repeat</keyword>
<feature type="domain" description="C2H2-type" evidence="14">
    <location>
        <begin position="1206"/>
        <end position="1233"/>
    </location>
</feature>
<keyword evidence="4" id="KW-0479">Metal-binding</keyword>
<evidence type="ECO:0000256" key="11">
    <source>
        <dbReference type="ARBA" id="ARBA00023242"/>
    </source>
</evidence>
<dbReference type="GO" id="GO:0008270">
    <property type="term" value="F:zinc ion binding"/>
    <property type="evidence" value="ECO:0007669"/>
    <property type="project" value="UniProtKB-KW"/>
</dbReference>
<evidence type="ECO:0000256" key="8">
    <source>
        <dbReference type="ARBA" id="ARBA00023015"/>
    </source>
</evidence>
<evidence type="ECO:0000256" key="4">
    <source>
        <dbReference type="ARBA" id="ARBA00022723"/>
    </source>
</evidence>
<feature type="region of interest" description="Disordered" evidence="13">
    <location>
        <begin position="917"/>
        <end position="936"/>
    </location>
</feature>
<feature type="domain" description="C2H2-type" evidence="14">
    <location>
        <begin position="1039"/>
        <end position="1066"/>
    </location>
</feature>
<feature type="domain" description="C2H2-type" evidence="14">
    <location>
        <begin position="616"/>
        <end position="643"/>
    </location>
</feature>
<proteinExistence type="inferred from homology"/>
<feature type="domain" description="C2H2-type" evidence="14">
    <location>
        <begin position="672"/>
        <end position="699"/>
    </location>
</feature>
<evidence type="ECO:0000313" key="17">
    <source>
        <dbReference type="Proteomes" id="UP000228934"/>
    </source>
</evidence>
<dbReference type="SUPFAM" id="SSF57667">
    <property type="entry name" value="beta-beta-alpha zinc fingers"/>
    <property type="match status" value="9"/>
</dbReference>
<dbReference type="Gene3D" id="6.10.140.140">
    <property type="match status" value="2"/>
</dbReference>
<dbReference type="AlphaFoldDB" id="A0A2G9RW24"/>
<evidence type="ECO:0000256" key="3">
    <source>
        <dbReference type="ARBA" id="ARBA00006991"/>
    </source>
</evidence>
<dbReference type="InterPro" id="IPR001909">
    <property type="entry name" value="KRAB"/>
</dbReference>
<evidence type="ECO:0000256" key="6">
    <source>
        <dbReference type="ARBA" id="ARBA00022771"/>
    </source>
</evidence>
<dbReference type="GO" id="GO:0000981">
    <property type="term" value="F:DNA-binding transcription factor activity, RNA polymerase II-specific"/>
    <property type="evidence" value="ECO:0007669"/>
    <property type="project" value="TreeGrafter"/>
</dbReference>
<dbReference type="EMBL" id="KV931313">
    <property type="protein sequence ID" value="PIO32072.1"/>
    <property type="molecule type" value="Genomic_DNA"/>
</dbReference>
<evidence type="ECO:0000256" key="13">
    <source>
        <dbReference type="SAM" id="MobiDB-lite"/>
    </source>
</evidence>
<evidence type="ECO:0000256" key="10">
    <source>
        <dbReference type="ARBA" id="ARBA00023163"/>
    </source>
</evidence>
<evidence type="ECO:0000256" key="9">
    <source>
        <dbReference type="ARBA" id="ARBA00023125"/>
    </source>
</evidence>
<dbReference type="Pfam" id="PF13912">
    <property type="entry name" value="zf-C2H2_6"/>
    <property type="match status" value="1"/>
</dbReference>
<dbReference type="FunFam" id="3.30.160.60:FF:000478">
    <property type="entry name" value="Zinc finger protein 133"/>
    <property type="match status" value="1"/>
</dbReference>
<feature type="domain" description="C2H2-type" evidence="14">
    <location>
        <begin position="728"/>
        <end position="755"/>
    </location>
</feature>
<keyword evidence="9" id="KW-0238">DNA-binding</keyword>
<dbReference type="GO" id="GO:0042802">
    <property type="term" value="F:identical protein binding"/>
    <property type="evidence" value="ECO:0007669"/>
    <property type="project" value="UniProtKB-ARBA"/>
</dbReference>
<comment type="similarity">
    <text evidence="3">Belongs to the krueppel C2H2-type zinc-finger protein family.</text>
</comment>
<dbReference type="FunFam" id="3.30.160.60:FF:000812">
    <property type="entry name" value="zinc finger protein 23 isoform X2"/>
    <property type="match status" value="2"/>
</dbReference>
<dbReference type="GO" id="GO:0005694">
    <property type="term" value="C:chromosome"/>
    <property type="evidence" value="ECO:0007669"/>
    <property type="project" value="UniProtKB-ARBA"/>
</dbReference>
<keyword evidence="11" id="KW-0539">Nucleus</keyword>
<evidence type="ECO:0000256" key="7">
    <source>
        <dbReference type="ARBA" id="ARBA00022833"/>
    </source>
</evidence>
<dbReference type="SMART" id="SM00355">
    <property type="entry name" value="ZnF_C2H2"/>
    <property type="match status" value="16"/>
</dbReference>
<feature type="region of interest" description="Disordered" evidence="13">
    <location>
        <begin position="161"/>
        <end position="209"/>
    </location>
</feature>
<keyword evidence="8" id="KW-0805">Transcription regulation</keyword>
<dbReference type="OrthoDB" id="3437960at2759"/>
<accession>A0A2G9RW24</accession>
<feature type="domain" description="C2H2-type" evidence="14">
    <location>
        <begin position="1011"/>
        <end position="1038"/>
    </location>
</feature>
<dbReference type="FunFam" id="3.30.160.60:FF:000965">
    <property type="entry name" value="Neurotrophin receptor-interacting factor homolog"/>
    <property type="match status" value="1"/>
</dbReference>
<dbReference type="GO" id="GO:0005634">
    <property type="term" value="C:nucleus"/>
    <property type="evidence" value="ECO:0007669"/>
    <property type="project" value="UniProtKB-SubCell"/>
</dbReference>
<feature type="domain" description="C2H2-type" evidence="14">
    <location>
        <begin position="1067"/>
        <end position="1094"/>
    </location>
</feature>
<feature type="domain" description="C2H2-type" evidence="14">
    <location>
        <begin position="700"/>
        <end position="727"/>
    </location>
</feature>
<dbReference type="FunFam" id="3.30.160.60:FF:002716">
    <property type="entry name" value="Zinc finger protein 212"/>
    <property type="match status" value="1"/>
</dbReference>
<feature type="region of interest" description="Disordered" evidence="13">
    <location>
        <begin position="591"/>
        <end position="614"/>
    </location>
</feature>
<dbReference type="PROSITE" id="PS50157">
    <property type="entry name" value="ZINC_FINGER_C2H2_2"/>
    <property type="match status" value="16"/>
</dbReference>
<organism evidence="16 17">
    <name type="scientific">Aquarana catesbeiana</name>
    <name type="common">American bullfrog</name>
    <name type="synonym">Rana catesbeiana</name>
    <dbReference type="NCBI Taxonomy" id="8400"/>
    <lineage>
        <taxon>Eukaryota</taxon>
        <taxon>Metazoa</taxon>
        <taxon>Chordata</taxon>
        <taxon>Craniata</taxon>
        <taxon>Vertebrata</taxon>
        <taxon>Euteleostomi</taxon>
        <taxon>Amphibia</taxon>
        <taxon>Batrachia</taxon>
        <taxon>Anura</taxon>
        <taxon>Neobatrachia</taxon>
        <taxon>Ranoidea</taxon>
        <taxon>Ranidae</taxon>
        <taxon>Aquarana</taxon>
    </lineage>
</organism>
<dbReference type="FunFam" id="3.30.160.60:FF:000634">
    <property type="entry name" value="Zinc finger X-chromosomal protein"/>
    <property type="match status" value="1"/>
</dbReference>
<feature type="domain" description="C2H2-type" evidence="14">
    <location>
        <begin position="377"/>
        <end position="405"/>
    </location>
</feature>
<feature type="domain" description="C2H2-type" evidence="14">
    <location>
        <begin position="644"/>
        <end position="671"/>
    </location>
</feature>
<dbReference type="FunFam" id="3.30.160.60:FF:001891">
    <property type="entry name" value="Zinc finger protein 527"/>
    <property type="match status" value="1"/>
</dbReference>
<dbReference type="Gene3D" id="3.30.160.60">
    <property type="entry name" value="Classic Zinc Finger"/>
    <property type="match status" value="16"/>
</dbReference>
<name>A0A2G9RW24_AQUCT</name>
<feature type="domain" description="C2H2-type" evidence="14">
    <location>
        <begin position="349"/>
        <end position="376"/>
    </location>
</feature>
<dbReference type="PROSITE" id="PS50805">
    <property type="entry name" value="KRAB"/>
    <property type="match status" value="1"/>
</dbReference>
<dbReference type="PANTHER" id="PTHR23235">
    <property type="entry name" value="KRUEPPEL-LIKE TRANSCRIPTION FACTOR"/>
    <property type="match status" value="1"/>
</dbReference>
<dbReference type="FunFam" id="3.30.160.60:FF:001235">
    <property type="entry name" value="Si:ch211-119o8.6"/>
    <property type="match status" value="1"/>
</dbReference>
<dbReference type="Pfam" id="PF00096">
    <property type="entry name" value="zf-C2H2"/>
    <property type="match status" value="15"/>
</dbReference>
<gene>
    <name evidence="16" type="ORF">AB205_0161390</name>
</gene>
<protein>
    <submittedName>
        <fullName evidence="16">Uncharacterized protein</fullName>
    </submittedName>
</protein>
<evidence type="ECO:0000256" key="2">
    <source>
        <dbReference type="ARBA" id="ARBA00004123"/>
    </source>
</evidence>
<dbReference type="Proteomes" id="UP000228934">
    <property type="component" value="Unassembled WGS sequence"/>
</dbReference>
<evidence type="ECO:0000259" key="15">
    <source>
        <dbReference type="PROSITE" id="PS50805"/>
    </source>
</evidence>
<dbReference type="FunFam" id="3.30.160.60:FF:000358">
    <property type="entry name" value="zinc finger protein 24"/>
    <property type="match status" value="1"/>
</dbReference>
<dbReference type="FunFam" id="3.30.160.60:FF:000145">
    <property type="entry name" value="Zinc finger protein 574"/>
    <property type="match status" value="1"/>
</dbReference>
<dbReference type="FunFam" id="3.30.160.60:FF:002343">
    <property type="entry name" value="Zinc finger protein 33A"/>
    <property type="match status" value="1"/>
</dbReference>
<feature type="compositionally biased region" description="Basic and acidic residues" evidence="13">
    <location>
        <begin position="161"/>
        <end position="179"/>
    </location>
</feature>
<keyword evidence="7" id="KW-0862">Zinc</keyword>
<dbReference type="InterPro" id="IPR013087">
    <property type="entry name" value="Znf_C2H2_type"/>
</dbReference>
<feature type="domain" description="C2H2-type" evidence="14">
    <location>
        <begin position="775"/>
        <end position="802"/>
    </location>
</feature>
<evidence type="ECO:0000256" key="5">
    <source>
        <dbReference type="ARBA" id="ARBA00022737"/>
    </source>
</evidence>
<sequence>MDEKRSQLTERIINLTLEIIYLLTGESFPLVTSGDQVTITVPPIHSLIPEENSKQKIVEVTSKITELLTGEVPIRCQDVTVYFSMEEWEYLEGHKDLYRYVKVENEEVVTSPDEHDIWNTSMDRIMSSPDYNTIDNRIVPYFPEVKHNAQNLDHRFYVVDRSADPSKPEEPSDGLRPDTSKMYTGVLSVDRSGDPSNPEEPSDKFCNDTPNIYAEVHSVGRSVDPSNSEELSDKFCTDTPNIWAEVLSMEKSEDSSHPKEPDDKLHTLTPSILPRIYFGDGKSGPPSPKGSSLENSDTVLYKTEEIFPCFMEDKCKTEEIFPYSMDDQCLPSTSILAVHQKVNSKERPFSCSDCGKCFYSKAHLVSHTKVHSGVRPYACPECGKRFRSKYHLTRHRETSYIDNVTTSKMDEDQSHMTERIINLTLEIIYLLTGESFSPVKSGDQVTITVPLPNSPKPERNIHRKILEVTKKMMELLTGEVPIRCQDVTVYFSMEEWEYLEGHKDLYKDVMMENRPPLTSPDAPDVLNTSESHPILPLECKEEEEEDDLTQFSLDVKPVSYNLPHSHYPTEELAPPFNAEELSIRAHAIETNGPPGFHSVDRSPDMSNPKQSRKRPFSCSECGKAFMWKSDLLHHQRYHTGYYRFSCSECGKRFSSKSLLLRHQRSHSGERPFSCSQCGKSFITKSDLVTHVKGHIGLRPHVCTECGQSFTNKANLTIHLRCHTGERPFSCSECGKCFARRATLRIHQRTHMDKMPNARKSDLVAHRASDTGERPFSCDECGKRFRRNSCLTKHLQCHIGKRSTSCLASNSGACRFSQSADGHTDVWNTLEESTHLTSSPDDNLINERIVQDSPKVKYTAHRISCLDRSEEPFDNLSENLHFATPNVYPIIDSLERSGGSDYCENSSKLHAISHNNSSRIHNAGMTPDGPIKNQKTDVGKETYTCGTKSEDGKSLKTKSNCQGDTVGKIFSSSESEKLNLIRHEVHPTKEPSEHEKCCPNSHVIVQMIKKPFSCSECGKRFSQRTHLLTHQRVHTGERPFICSECGKSFCEKRYLINHQGSHAGDRAFSCSECGKSFTWQESLMRHKKIHSGVRPHKCSECGKCFAEKTDLRRHQKSHTGERAFSCSDCGKGFTRKESLIRHMYFHSGVRLHCCSDCGKRFTQKEDLLEHKNTHKDNLFFSCSECGKSFRLQKYLVKHQKNHVGERVSCSVCGKDFARKDGLHRHMRTHSGDPS</sequence>
<dbReference type="Pfam" id="PF01352">
    <property type="entry name" value="KRAB"/>
    <property type="match status" value="2"/>
</dbReference>
<dbReference type="FunFam" id="3.30.160.60:FF:001732">
    <property type="entry name" value="Zgc:162936"/>
    <property type="match status" value="1"/>
</dbReference>
<dbReference type="PROSITE" id="PS00028">
    <property type="entry name" value="ZINC_FINGER_C2H2_1"/>
    <property type="match status" value="15"/>
</dbReference>
<keyword evidence="17" id="KW-1185">Reference proteome</keyword>
<evidence type="ECO:0000256" key="1">
    <source>
        <dbReference type="ARBA" id="ARBA00003767"/>
    </source>
</evidence>
<comment type="function">
    <text evidence="1">May be involved in transcriptional regulation.</text>
</comment>
<dbReference type="FunFam" id="3.30.160.60:FF:000508">
    <property type="entry name" value="Myeloid zinc finger 1"/>
    <property type="match status" value="1"/>
</dbReference>
<evidence type="ECO:0000259" key="14">
    <source>
        <dbReference type="PROSITE" id="PS50157"/>
    </source>
</evidence>
<dbReference type="SUPFAM" id="SSF109640">
    <property type="entry name" value="KRAB domain (Kruppel-associated box)"/>
    <property type="match status" value="2"/>
</dbReference>
<dbReference type="InterPro" id="IPR036236">
    <property type="entry name" value="Znf_C2H2_sf"/>
</dbReference>
<feature type="domain" description="C2H2-type" evidence="14">
    <location>
        <begin position="1151"/>
        <end position="1173"/>
    </location>
</feature>